<sequence>MSSSQAPYRGAVQAQGSDITKKGGYTRSWAEDKPITDEEGLSFLDKIKGECTKSQQAIREMPFKRARRFIKGASSLGGVLPEAQPKSFYYRENDKKYSSIRVDIEIHAGLTFIPVEQVE</sequence>
<reference evidence="2 3" key="1">
    <citation type="submission" date="2015-09" db="EMBL/GenBank/DDBJ databases">
        <title>Whole genome shotgun sequence assembly of Aphanizomenon flos-aquae UKL13.</title>
        <authorList>
            <person name="Driscoll C."/>
        </authorList>
    </citation>
    <scope>NUCLEOTIDE SEQUENCE [LARGE SCALE GENOMIC DNA]</scope>
    <source>
        <strain evidence="2">MDT13</strain>
    </source>
</reference>
<dbReference type="AlphaFoldDB" id="A0A1B7VYT8"/>
<evidence type="ECO:0000313" key="2">
    <source>
        <dbReference type="EMBL" id="OBQ26140.1"/>
    </source>
</evidence>
<evidence type="ECO:0000256" key="1">
    <source>
        <dbReference type="SAM" id="MobiDB-lite"/>
    </source>
</evidence>
<dbReference type="PATRIC" id="fig|1710894.3.peg.2840"/>
<dbReference type="Proteomes" id="UP000092382">
    <property type="component" value="Unassembled WGS sequence"/>
</dbReference>
<evidence type="ECO:0000313" key="3">
    <source>
        <dbReference type="Proteomes" id="UP000092382"/>
    </source>
</evidence>
<gene>
    <name evidence="2" type="ORF">AN481_06545</name>
</gene>
<organism evidence="2 3">
    <name type="scientific">Aphanizomenon flos-aquae LD13</name>
    <dbReference type="NCBI Taxonomy" id="1710894"/>
    <lineage>
        <taxon>Bacteria</taxon>
        <taxon>Bacillati</taxon>
        <taxon>Cyanobacteriota</taxon>
        <taxon>Cyanophyceae</taxon>
        <taxon>Nostocales</taxon>
        <taxon>Aphanizomenonaceae</taxon>
        <taxon>Aphanizomenon</taxon>
    </lineage>
</organism>
<protein>
    <submittedName>
        <fullName evidence="2">Uncharacterized protein</fullName>
    </submittedName>
</protein>
<dbReference type="STRING" id="1803587.GCA_001593825_03811"/>
<dbReference type="EMBL" id="LJOY01000015">
    <property type="protein sequence ID" value="OBQ26140.1"/>
    <property type="molecule type" value="Genomic_DNA"/>
</dbReference>
<accession>A0A1B7VYT8</accession>
<feature type="region of interest" description="Disordered" evidence="1">
    <location>
        <begin position="1"/>
        <end position="31"/>
    </location>
</feature>
<name>A0A1B7VYT8_APHFL</name>
<proteinExistence type="predicted"/>
<comment type="caution">
    <text evidence="2">The sequence shown here is derived from an EMBL/GenBank/DDBJ whole genome shotgun (WGS) entry which is preliminary data.</text>
</comment>